<keyword evidence="3 5" id="KW-0732">Signal</keyword>
<dbReference type="SUPFAM" id="SSF53850">
    <property type="entry name" value="Periplasmic binding protein-like II"/>
    <property type="match status" value="1"/>
</dbReference>
<evidence type="ECO:0000256" key="4">
    <source>
        <dbReference type="SAM" id="MobiDB-lite"/>
    </source>
</evidence>
<dbReference type="GO" id="GO:0043190">
    <property type="term" value="C:ATP-binding cassette (ABC) transporter complex"/>
    <property type="evidence" value="ECO:0007669"/>
    <property type="project" value="InterPro"/>
</dbReference>
<dbReference type="PANTHER" id="PTHR30290">
    <property type="entry name" value="PERIPLASMIC BINDING COMPONENT OF ABC TRANSPORTER"/>
    <property type="match status" value="1"/>
</dbReference>
<evidence type="ECO:0000313" key="7">
    <source>
        <dbReference type="EMBL" id="KPL78835.1"/>
    </source>
</evidence>
<comment type="caution">
    <text evidence="7">The sequence shown here is derived from an EMBL/GenBank/DDBJ whole genome shotgun (WGS) entry which is preliminary data.</text>
</comment>
<dbReference type="PROSITE" id="PS51257">
    <property type="entry name" value="PROKAR_LIPOPROTEIN"/>
    <property type="match status" value="1"/>
</dbReference>
<evidence type="ECO:0000259" key="6">
    <source>
        <dbReference type="Pfam" id="PF00496"/>
    </source>
</evidence>
<dbReference type="PANTHER" id="PTHR30290:SF9">
    <property type="entry name" value="OLIGOPEPTIDE-BINDING PROTEIN APPA"/>
    <property type="match status" value="1"/>
</dbReference>
<feature type="compositionally biased region" description="Low complexity" evidence="4">
    <location>
        <begin position="27"/>
        <end position="62"/>
    </location>
</feature>
<reference evidence="7 8" key="1">
    <citation type="submission" date="2015-07" db="EMBL/GenBank/DDBJ databases">
        <title>Genome sequence of Ornatilinea apprima DSM 23815.</title>
        <authorList>
            <person name="Hemp J."/>
            <person name="Ward L.M."/>
            <person name="Pace L.A."/>
            <person name="Fischer W.W."/>
        </authorList>
    </citation>
    <scope>NUCLEOTIDE SEQUENCE [LARGE SCALE GENOMIC DNA]</scope>
    <source>
        <strain evidence="7 8">P3M-1</strain>
    </source>
</reference>
<dbReference type="EMBL" id="LGCL01000016">
    <property type="protein sequence ID" value="KPL78835.1"/>
    <property type="molecule type" value="Genomic_DNA"/>
</dbReference>
<dbReference type="InterPro" id="IPR030678">
    <property type="entry name" value="Peptide/Ni-bd"/>
</dbReference>
<evidence type="ECO:0000313" key="8">
    <source>
        <dbReference type="Proteomes" id="UP000050417"/>
    </source>
</evidence>
<dbReference type="PATRIC" id="fig|1134406.4.peg.1774"/>
<dbReference type="OrthoDB" id="137511at2"/>
<comment type="similarity">
    <text evidence="1">Belongs to the bacterial solute-binding protein 5 family.</text>
</comment>
<sequence>MKSIRKFVFVVVVMTMLVMAACTPAAPQNAPAEQPVDSTAPTTEAAQPAAAEPAAAEPAAEEAPARSGGVVTIAQEGEPGNLNPMVWATTSDTNITHMIFDSLVRPDEQLIIEGSLAKDWTVSEDGKTYTFNLYDNVKWHDGEPFTANDVAFTFTSLADPRYDAGAYSRVEPILGAADFHNGTADSVAGIKVIDDYTVEFTLAEANASFLANMFIGVLPEHILKDVSPADWAKDDFNRAPIGTGPFKFVKWEPAQYIELTANMDYFKGAPNLDGIIYRFGDQNTMLAAFMNQEVDIVPVPVAEVENVKTLDFAEVKTSNDLSVYYIGFNLLNEHFKDVKVRQALAYAVNKQLIVTSILGEYGEVCEDLFPNAHWSHNPNVTTYPYNPEQAMALLEEAGYTKNAAGIYEKDGKELKFTIEVPTGKKEREKTAVMLKQMWDEIGLGVEIRQLDFPTLVTKLLPKDKEGKQRTVTAEDYDAYILGFGVEADPDEYRPYFHSAFMPPNGYNFVSYSDPEMDELLVNQLLETDQDARQAIFWEIGKKLSDEQPWIPIYGQKSVFVSNTKVQGFNPDFRGVTFNAREWSISQ</sequence>
<proteinExistence type="inferred from homology"/>
<dbReference type="STRING" id="1134406.ADN00_06355"/>
<dbReference type="Pfam" id="PF00496">
    <property type="entry name" value="SBP_bac_5"/>
    <property type="match status" value="1"/>
</dbReference>
<feature type="domain" description="Solute-binding protein family 5" evidence="6">
    <location>
        <begin position="113"/>
        <end position="495"/>
    </location>
</feature>
<organism evidence="7 8">
    <name type="scientific">Ornatilinea apprima</name>
    <dbReference type="NCBI Taxonomy" id="1134406"/>
    <lineage>
        <taxon>Bacteria</taxon>
        <taxon>Bacillati</taxon>
        <taxon>Chloroflexota</taxon>
        <taxon>Anaerolineae</taxon>
        <taxon>Anaerolineales</taxon>
        <taxon>Anaerolineaceae</taxon>
        <taxon>Ornatilinea</taxon>
    </lineage>
</organism>
<dbReference type="Proteomes" id="UP000050417">
    <property type="component" value="Unassembled WGS sequence"/>
</dbReference>
<feature type="chain" id="PRO_5006132953" description="Solute-binding protein family 5 domain-containing protein" evidence="5">
    <location>
        <begin position="21"/>
        <end position="586"/>
    </location>
</feature>
<keyword evidence="8" id="KW-1185">Reference proteome</keyword>
<protein>
    <recommendedName>
        <fullName evidence="6">Solute-binding protein family 5 domain-containing protein</fullName>
    </recommendedName>
</protein>
<dbReference type="InterPro" id="IPR000914">
    <property type="entry name" value="SBP_5_dom"/>
</dbReference>
<dbReference type="AlphaFoldDB" id="A0A0P6X9V3"/>
<evidence type="ECO:0000256" key="5">
    <source>
        <dbReference type="SAM" id="SignalP"/>
    </source>
</evidence>
<name>A0A0P6X9V3_9CHLR</name>
<evidence type="ECO:0000256" key="2">
    <source>
        <dbReference type="ARBA" id="ARBA00022448"/>
    </source>
</evidence>
<dbReference type="Gene3D" id="3.90.76.10">
    <property type="entry name" value="Dipeptide-binding Protein, Domain 1"/>
    <property type="match status" value="1"/>
</dbReference>
<dbReference type="InterPro" id="IPR039424">
    <property type="entry name" value="SBP_5"/>
</dbReference>
<dbReference type="CDD" id="cd08514">
    <property type="entry name" value="PBP2_AppA_like"/>
    <property type="match status" value="1"/>
</dbReference>
<dbReference type="PIRSF" id="PIRSF002741">
    <property type="entry name" value="MppA"/>
    <property type="match status" value="1"/>
</dbReference>
<gene>
    <name evidence="7" type="ORF">ADN00_06355</name>
</gene>
<evidence type="ECO:0000256" key="3">
    <source>
        <dbReference type="ARBA" id="ARBA00022729"/>
    </source>
</evidence>
<feature type="signal peptide" evidence="5">
    <location>
        <begin position="1"/>
        <end position="20"/>
    </location>
</feature>
<dbReference type="RefSeq" id="WP_075062122.1">
    <property type="nucleotide sequence ID" value="NZ_LGCL01000016.1"/>
</dbReference>
<dbReference type="Gene3D" id="3.40.190.10">
    <property type="entry name" value="Periplasmic binding protein-like II"/>
    <property type="match status" value="1"/>
</dbReference>
<dbReference type="GO" id="GO:0015833">
    <property type="term" value="P:peptide transport"/>
    <property type="evidence" value="ECO:0007669"/>
    <property type="project" value="TreeGrafter"/>
</dbReference>
<feature type="region of interest" description="Disordered" evidence="4">
    <location>
        <begin position="27"/>
        <end position="68"/>
    </location>
</feature>
<dbReference type="GO" id="GO:1904680">
    <property type="term" value="F:peptide transmembrane transporter activity"/>
    <property type="evidence" value="ECO:0007669"/>
    <property type="project" value="TreeGrafter"/>
</dbReference>
<evidence type="ECO:0000256" key="1">
    <source>
        <dbReference type="ARBA" id="ARBA00005695"/>
    </source>
</evidence>
<accession>A0A0P6X9V3</accession>
<dbReference type="Gene3D" id="3.10.105.10">
    <property type="entry name" value="Dipeptide-binding Protein, Domain 3"/>
    <property type="match status" value="1"/>
</dbReference>
<keyword evidence="2" id="KW-0813">Transport</keyword>
<dbReference type="GO" id="GO:0042597">
    <property type="term" value="C:periplasmic space"/>
    <property type="evidence" value="ECO:0007669"/>
    <property type="project" value="UniProtKB-ARBA"/>
</dbReference>